<evidence type="ECO:0000313" key="2">
    <source>
        <dbReference type="EMBL" id="KAK7290525.1"/>
    </source>
</evidence>
<reference evidence="2 3" key="1">
    <citation type="submission" date="2024-01" db="EMBL/GenBank/DDBJ databases">
        <title>The genomes of 5 underutilized Papilionoideae crops provide insights into root nodulation and disease resistanc.</title>
        <authorList>
            <person name="Yuan L."/>
        </authorList>
    </citation>
    <scope>NUCLEOTIDE SEQUENCE [LARGE SCALE GENOMIC DNA]</scope>
    <source>
        <strain evidence="2">ZHUSHIDOU_FW_LH</strain>
        <tissue evidence="2">Leaf</tissue>
    </source>
</reference>
<sequence length="279" mass="30732">MTVISEEIKEQNGINIEGINDNGMGMRNNNKMDSKSENSLFGPWMLVRRSTRFKGKGFAAMKENKNEGLSGSRFASLNEEGETMVEDNSHTRGQAEDTAVNNTKDEGVSIVNKKYKVRNPLAGKNTQSRPKQVQKGPNSFQKQSPAGSKPKTAYDQTSSTDQKNENAVNKIETPRHNNKHESVILHKMSNLQKQGVTGLEGYITQVVLPNSDMVDYALLKRGSNTVLNPVPPDKANNAEPDGNMEIDIASTSPAMSGMQNDVNHPVNVDREGQFSIIKQ</sequence>
<evidence type="ECO:0000313" key="3">
    <source>
        <dbReference type="Proteomes" id="UP001372338"/>
    </source>
</evidence>
<feature type="compositionally biased region" description="Polar residues" evidence="1">
    <location>
        <begin position="124"/>
        <end position="146"/>
    </location>
</feature>
<feature type="region of interest" description="Disordered" evidence="1">
    <location>
        <begin position="81"/>
        <end position="177"/>
    </location>
</feature>
<name>A0AAN9P9J7_CROPI</name>
<accession>A0AAN9P9J7</accession>
<keyword evidence="3" id="KW-1185">Reference proteome</keyword>
<organism evidence="2 3">
    <name type="scientific">Crotalaria pallida</name>
    <name type="common">Smooth rattlebox</name>
    <name type="synonym">Crotalaria striata</name>
    <dbReference type="NCBI Taxonomy" id="3830"/>
    <lineage>
        <taxon>Eukaryota</taxon>
        <taxon>Viridiplantae</taxon>
        <taxon>Streptophyta</taxon>
        <taxon>Embryophyta</taxon>
        <taxon>Tracheophyta</taxon>
        <taxon>Spermatophyta</taxon>
        <taxon>Magnoliopsida</taxon>
        <taxon>eudicotyledons</taxon>
        <taxon>Gunneridae</taxon>
        <taxon>Pentapetalae</taxon>
        <taxon>rosids</taxon>
        <taxon>fabids</taxon>
        <taxon>Fabales</taxon>
        <taxon>Fabaceae</taxon>
        <taxon>Papilionoideae</taxon>
        <taxon>50 kb inversion clade</taxon>
        <taxon>genistoids sensu lato</taxon>
        <taxon>core genistoids</taxon>
        <taxon>Crotalarieae</taxon>
        <taxon>Crotalaria</taxon>
    </lineage>
</organism>
<evidence type="ECO:0000256" key="1">
    <source>
        <dbReference type="SAM" id="MobiDB-lite"/>
    </source>
</evidence>
<dbReference type="Proteomes" id="UP001372338">
    <property type="component" value="Unassembled WGS sequence"/>
</dbReference>
<protein>
    <submittedName>
        <fullName evidence="2">Uncharacterized protein</fullName>
    </submittedName>
</protein>
<dbReference type="AlphaFoldDB" id="A0AAN9P9J7"/>
<proteinExistence type="predicted"/>
<gene>
    <name evidence="2" type="ORF">RIF29_05014</name>
</gene>
<comment type="caution">
    <text evidence="2">The sequence shown here is derived from an EMBL/GenBank/DDBJ whole genome shotgun (WGS) entry which is preliminary data.</text>
</comment>
<feature type="compositionally biased region" description="Polar residues" evidence="1">
    <location>
        <begin position="154"/>
        <end position="167"/>
    </location>
</feature>
<dbReference type="EMBL" id="JAYWIO010000001">
    <property type="protein sequence ID" value="KAK7290525.1"/>
    <property type="molecule type" value="Genomic_DNA"/>
</dbReference>